<feature type="transmembrane region" description="Helical" evidence="2">
    <location>
        <begin position="336"/>
        <end position="360"/>
    </location>
</feature>
<evidence type="ECO:0000313" key="4">
    <source>
        <dbReference type="Proteomes" id="UP000215185"/>
    </source>
</evidence>
<accession>A0A239SKT9</accession>
<feature type="transmembrane region" description="Helical" evidence="2">
    <location>
        <begin position="304"/>
        <end position="324"/>
    </location>
</feature>
<dbReference type="KEGG" id="smen:SAMEA4412692_0042"/>
<evidence type="ECO:0000313" key="3">
    <source>
        <dbReference type="EMBL" id="SNU86016.1"/>
    </source>
</evidence>
<proteinExistence type="predicted"/>
<keyword evidence="3" id="KW-0813">Transport</keyword>
<evidence type="ECO:0000256" key="1">
    <source>
        <dbReference type="ARBA" id="ARBA00004651"/>
    </source>
</evidence>
<keyword evidence="4" id="KW-1185">Reference proteome</keyword>
<dbReference type="InterPro" id="IPR036259">
    <property type="entry name" value="MFS_trans_sf"/>
</dbReference>
<keyword evidence="2" id="KW-1133">Transmembrane helix</keyword>
<organism evidence="3 4">
    <name type="scientific">Streptococcus merionis</name>
    <dbReference type="NCBI Taxonomy" id="400065"/>
    <lineage>
        <taxon>Bacteria</taxon>
        <taxon>Bacillati</taxon>
        <taxon>Bacillota</taxon>
        <taxon>Bacilli</taxon>
        <taxon>Lactobacillales</taxon>
        <taxon>Streptococcaceae</taxon>
        <taxon>Streptococcus</taxon>
    </lineage>
</organism>
<dbReference type="SUPFAM" id="SSF103473">
    <property type="entry name" value="MFS general substrate transporter"/>
    <property type="match status" value="1"/>
</dbReference>
<dbReference type="Proteomes" id="UP000215185">
    <property type="component" value="Chromosome 1"/>
</dbReference>
<reference evidence="3 4" key="1">
    <citation type="submission" date="2017-06" db="EMBL/GenBank/DDBJ databases">
        <authorList>
            <consortium name="Pathogen Informatics"/>
        </authorList>
    </citation>
    <scope>NUCLEOTIDE SEQUENCE [LARGE SCALE GENOMIC DNA]</scope>
    <source>
        <strain evidence="3 4">NCTC13788</strain>
    </source>
</reference>
<dbReference type="EMBL" id="LT906439">
    <property type="protein sequence ID" value="SNU86016.1"/>
    <property type="molecule type" value="Genomic_DNA"/>
</dbReference>
<keyword evidence="2" id="KW-0812">Transmembrane</keyword>
<feature type="transmembrane region" description="Helical" evidence="2">
    <location>
        <begin position="252"/>
        <end position="271"/>
    </location>
</feature>
<comment type="subcellular location">
    <subcellularLocation>
        <location evidence="1">Cell membrane</location>
        <topology evidence="1">Multi-pass membrane protein</topology>
    </subcellularLocation>
</comment>
<dbReference type="RefSeq" id="WP_018372938.1">
    <property type="nucleotide sequence ID" value="NZ_LT906439.1"/>
</dbReference>
<feature type="transmembrane region" description="Helical" evidence="2">
    <location>
        <begin position="132"/>
        <end position="156"/>
    </location>
</feature>
<dbReference type="InterPro" id="IPR011701">
    <property type="entry name" value="MFS"/>
</dbReference>
<dbReference type="InterPro" id="IPR053160">
    <property type="entry name" value="MFS_DHA3_Transporter"/>
</dbReference>
<gene>
    <name evidence="3" type="ORF">SAMEA4412692_00042</name>
</gene>
<feature type="transmembrane region" description="Helical" evidence="2">
    <location>
        <begin position="162"/>
        <end position="184"/>
    </location>
</feature>
<feature type="transmembrane region" description="Helical" evidence="2">
    <location>
        <begin position="24"/>
        <end position="48"/>
    </location>
</feature>
<dbReference type="PANTHER" id="PTHR23530:SF1">
    <property type="entry name" value="PERMEASE, MAJOR FACILITATOR SUPERFAMILY-RELATED"/>
    <property type="match status" value="1"/>
</dbReference>
<protein>
    <submittedName>
        <fullName evidence="3">Sugar transport protein</fullName>
    </submittedName>
</protein>
<dbReference type="eggNOG" id="COG2211">
    <property type="taxonomic scope" value="Bacteria"/>
</dbReference>
<keyword evidence="2" id="KW-0472">Membrane</keyword>
<feature type="transmembrane region" description="Helical" evidence="2">
    <location>
        <begin position="366"/>
        <end position="386"/>
    </location>
</feature>
<feature type="transmembrane region" description="Helical" evidence="2">
    <location>
        <begin position="278"/>
        <end position="298"/>
    </location>
</feature>
<feature type="transmembrane region" description="Helical" evidence="2">
    <location>
        <begin position="93"/>
        <end position="111"/>
    </location>
</feature>
<dbReference type="Pfam" id="PF07690">
    <property type="entry name" value="MFS_1"/>
    <property type="match status" value="1"/>
</dbReference>
<feature type="transmembrane region" description="Helical" evidence="2">
    <location>
        <begin position="218"/>
        <end position="240"/>
    </location>
</feature>
<feature type="transmembrane region" description="Helical" evidence="2">
    <location>
        <begin position="68"/>
        <end position="87"/>
    </location>
</feature>
<dbReference type="AlphaFoldDB" id="A0A239SKT9"/>
<sequence>MRRNIGRYYLYVSLMSSRFSRGVLMLYSLSLGLSVLEFGLLQALYNLIRMVAEVPTGLIADRFNKKTVLSCASGLSALACLGLWAAAFLPPSLSFWLLALLFSLDSFATVLSSGADQALLFEELQAHKQDNLYLKVLSNAQILTLFVLSLATTLGGNLYKSFYIAIFILEAICFATASSCIAYFDSPSTDNRPLIQEKATSIKEQLTIASQTFKTKPLLFTLISFITLLEVFLNALVRFIQGAFAATGMTSNMIATIIGLTTFCGVIGAYLSRFVAKIPLFLFLGFISGLFLLSSLALSSMLPTLMVVGFALMNILLDLSFPLVSQYVNQQITSDVRATILSVHSSLVGLISIFFLPLMGLLLDHLSYGFSLLILGTFFSFFLFLFTKLSQRFSKTEEI</sequence>
<dbReference type="OrthoDB" id="9816124at2"/>
<evidence type="ECO:0000256" key="2">
    <source>
        <dbReference type="SAM" id="Phobius"/>
    </source>
</evidence>
<name>A0A239SKT9_9STRE</name>
<dbReference type="Gene3D" id="1.20.1250.20">
    <property type="entry name" value="MFS general substrate transporter like domains"/>
    <property type="match status" value="1"/>
</dbReference>
<keyword evidence="3" id="KW-0762">Sugar transport</keyword>
<dbReference type="GO" id="GO:0022857">
    <property type="term" value="F:transmembrane transporter activity"/>
    <property type="evidence" value="ECO:0007669"/>
    <property type="project" value="InterPro"/>
</dbReference>
<dbReference type="GO" id="GO:0005886">
    <property type="term" value="C:plasma membrane"/>
    <property type="evidence" value="ECO:0007669"/>
    <property type="project" value="UniProtKB-SubCell"/>
</dbReference>
<dbReference type="PANTHER" id="PTHR23530">
    <property type="entry name" value="TRANSPORT PROTEIN-RELATED"/>
    <property type="match status" value="1"/>
</dbReference>
<dbReference type="STRING" id="1123308.GCA_000380085_00374"/>